<dbReference type="AlphaFoldDB" id="A0AAV9ITL6"/>
<feature type="compositionally biased region" description="Gly residues" evidence="1">
    <location>
        <begin position="9"/>
        <end position="28"/>
    </location>
</feature>
<proteinExistence type="predicted"/>
<dbReference type="EMBL" id="JANCYW010000004">
    <property type="protein sequence ID" value="KAK4535418.1"/>
    <property type="molecule type" value="Genomic_DNA"/>
</dbReference>
<evidence type="ECO:0000313" key="3">
    <source>
        <dbReference type="Proteomes" id="UP001301350"/>
    </source>
</evidence>
<name>A0AAV9ITL6_CYACA</name>
<comment type="caution">
    <text evidence="2">The sequence shown here is derived from an EMBL/GenBank/DDBJ whole genome shotgun (WGS) entry which is preliminary data.</text>
</comment>
<accession>A0AAV9ITL6</accession>
<keyword evidence="3" id="KW-1185">Reference proteome</keyword>
<evidence type="ECO:0000313" key="2">
    <source>
        <dbReference type="EMBL" id="KAK4535418.1"/>
    </source>
</evidence>
<feature type="region of interest" description="Disordered" evidence="1">
    <location>
        <begin position="297"/>
        <end position="320"/>
    </location>
</feature>
<feature type="region of interest" description="Disordered" evidence="1">
    <location>
        <begin position="185"/>
        <end position="278"/>
    </location>
</feature>
<feature type="compositionally biased region" description="Polar residues" evidence="1">
    <location>
        <begin position="250"/>
        <end position="261"/>
    </location>
</feature>
<protein>
    <submittedName>
        <fullName evidence="2">Uncharacterized protein</fullName>
    </submittedName>
</protein>
<evidence type="ECO:0000256" key="1">
    <source>
        <dbReference type="SAM" id="MobiDB-lite"/>
    </source>
</evidence>
<organism evidence="2 3">
    <name type="scientific">Cyanidium caldarium</name>
    <name type="common">Red alga</name>
    <dbReference type="NCBI Taxonomy" id="2771"/>
    <lineage>
        <taxon>Eukaryota</taxon>
        <taxon>Rhodophyta</taxon>
        <taxon>Bangiophyceae</taxon>
        <taxon>Cyanidiales</taxon>
        <taxon>Cyanidiaceae</taxon>
        <taxon>Cyanidium</taxon>
    </lineage>
</organism>
<feature type="region of interest" description="Disordered" evidence="1">
    <location>
        <begin position="125"/>
        <end position="146"/>
    </location>
</feature>
<feature type="region of interest" description="Disordered" evidence="1">
    <location>
        <begin position="1"/>
        <end position="49"/>
    </location>
</feature>
<reference evidence="2 3" key="1">
    <citation type="submission" date="2022-07" db="EMBL/GenBank/DDBJ databases">
        <title>Genome-wide signatures of adaptation to extreme environments.</title>
        <authorList>
            <person name="Cho C.H."/>
            <person name="Yoon H.S."/>
        </authorList>
    </citation>
    <scope>NUCLEOTIDE SEQUENCE [LARGE SCALE GENOMIC DNA]</scope>
    <source>
        <strain evidence="2 3">DBV 063 E5</strain>
    </source>
</reference>
<sequence length="467" mass="48054">MWRRKRGFGEGGGGGGGGAVDENGGGGELPAAVDHGGNARRLSSMESEQAYDMIAESGVSPAPAEVPSTSPRSSLSRLVASVASYVSSPRAQPQAHRAVTYGDVVADWTPAGDGAVDEPGERAVASRGASRRPLHLPGVQPGGGEEARVCMGVRENTEDEEELAVEAEAFDSAPSDDWELEELGVTQSSTATSPRLGERAKEVEASGGKRPPSPLSALLRRRTSGLHEVSEPRSAHAHPHSARVPHEMAGTSQSLPSSSMHSAAAGGERREGANAYPPPVITPSMVWRKIEQYFASSTPGNAAPRHHHSGSTPAAGHDAEAATNARDIVGGNVAAAGFSAGGGAPHSSPPTLISGSHSLPVSPVTPPIDIEGSEHPGRASLSHGIHSGPLHEATQVKQRVLHSLLSRTASTSSTTTMASAASTAADTSLTADASAAAAAAKKKRTHMQRAGEATDEYRDLWLYTTGM</sequence>
<dbReference type="Proteomes" id="UP001301350">
    <property type="component" value="Unassembled WGS sequence"/>
</dbReference>
<gene>
    <name evidence="2" type="ORF">CDCA_CDCA04G1443</name>
</gene>